<organism evidence="2 3">
    <name type="scientific">Cereibacter sphaeroides</name>
    <name type="common">Rhodobacter sphaeroides</name>
    <dbReference type="NCBI Taxonomy" id="1063"/>
    <lineage>
        <taxon>Bacteria</taxon>
        <taxon>Pseudomonadati</taxon>
        <taxon>Pseudomonadota</taxon>
        <taxon>Alphaproteobacteria</taxon>
        <taxon>Rhodobacterales</taxon>
        <taxon>Paracoccaceae</taxon>
        <taxon>Cereibacter</taxon>
    </lineage>
</organism>
<protein>
    <submittedName>
        <fullName evidence="2">Uncharacterized protein</fullName>
    </submittedName>
</protein>
<name>A0A2W5S0J1_CERSP</name>
<sequence length="196" mass="20991">MNIFPATPGTFVATRDHAATHGVYYVPVVGWAHVQGQLAFPILPMAFGGLTHGKCIVTPEGFVTDPTHGQCFDKIDDWIAFIDKAKRKGDEPEPDGVATSAKDPAPTKPAAAKAAPSGAIVFGNKSYQSKSFWSYPDQNAVFELEGGINYPKDERVTKVTREQFAALKKAGATKIDPNGQVDEDPAEDDDDDGGLV</sequence>
<evidence type="ECO:0000313" key="3">
    <source>
        <dbReference type="Proteomes" id="UP000248975"/>
    </source>
</evidence>
<feature type="compositionally biased region" description="Low complexity" evidence="1">
    <location>
        <begin position="98"/>
        <end position="114"/>
    </location>
</feature>
<dbReference type="EMBL" id="QFQS01000009">
    <property type="protein sequence ID" value="PZQ95169.1"/>
    <property type="molecule type" value="Genomic_DNA"/>
</dbReference>
<evidence type="ECO:0000256" key="1">
    <source>
        <dbReference type="SAM" id="MobiDB-lite"/>
    </source>
</evidence>
<proteinExistence type="predicted"/>
<reference evidence="2 3" key="1">
    <citation type="submission" date="2017-08" db="EMBL/GenBank/DDBJ databases">
        <title>Infants hospitalized years apart are colonized by the same room-sourced microbial strains.</title>
        <authorList>
            <person name="Brooks B."/>
            <person name="Olm M.R."/>
            <person name="Firek B.A."/>
            <person name="Baker R."/>
            <person name="Thomas B.C."/>
            <person name="Morowitz M.J."/>
            <person name="Banfield J.F."/>
        </authorList>
    </citation>
    <scope>NUCLEOTIDE SEQUENCE [LARGE SCALE GENOMIC DNA]</scope>
    <source>
        <strain evidence="2">S2_003_000_R2_11</strain>
    </source>
</reference>
<feature type="compositionally biased region" description="Acidic residues" evidence="1">
    <location>
        <begin position="181"/>
        <end position="196"/>
    </location>
</feature>
<feature type="region of interest" description="Disordered" evidence="1">
    <location>
        <begin position="87"/>
        <end position="114"/>
    </location>
</feature>
<accession>A0A2W5S0J1</accession>
<comment type="caution">
    <text evidence="2">The sequence shown here is derived from an EMBL/GenBank/DDBJ whole genome shotgun (WGS) entry which is preliminary data.</text>
</comment>
<feature type="region of interest" description="Disordered" evidence="1">
    <location>
        <begin position="170"/>
        <end position="196"/>
    </location>
</feature>
<gene>
    <name evidence="2" type="ORF">DI533_20170</name>
</gene>
<dbReference type="Proteomes" id="UP000248975">
    <property type="component" value="Unassembled WGS sequence"/>
</dbReference>
<evidence type="ECO:0000313" key="2">
    <source>
        <dbReference type="EMBL" id="PZQ95169.1"/>
    </source>
</evidence>
<dbReference type="AlphaFoldDB" id="A0A2W5S0J1"/>